<accession>A0A397V6X1</accession>
<protein>
    <submittedName>
        <fullName evidence="4">Uncharacterized protein</fullName>
    </submittedName>
</protein>
<dbReference type="PANTHER" id="PTHR44858">
    <property type="entry name" value="TETRATRICOPEPTIDE REPEAT PROTEIN 6"/>
    <property type="match status" value="1"/>
</dbReference>
<gene>
    <name evidence="4" type="ORF">C2G38_2086437</name>
</gene>
<dbReference type="SMART" id="SM00028">
    <property type="entry name" value="TPR"/>
    <property type="match status" value="2"/>
</dbReference>
<organism evidence="4 5">
    <name type="scientific">Gigaspora rosea</name>
    <dbReference type="NCBI Taxonomy" id="44941"/>
    <lineage>
        <taxon>Eukaryota</taxon>
        <taxon>Fungi</taxon>
        <taxon>Fungi incertae sedis</taxon>
        <taxon>Mucoromycota</taxon>
        <taxon>Glomeromycotina</taxon>
        <taxon>Glomeromycetes</taxon>
        <taxon>Diversisporales</taxon>
        <taxon>Gigasporaceae</taxon>
        <taxon>Gigaspora</taxon>
    </lineage>
</organism>
<evidence type="ECO:0000256" key="1">
    <source>
        <dbReference type="ARBA" id="ARBA00022737"/>
    </source>
</evidence>
<dbReference type="PROSITE" id="PS50005">
    <property type="entry name" value="TPR"/>
    <property type="match status" value="2"/>
</dbReference>
<feature type="repeat" description="TPR" evidence="3">
    <location>
        <begin position="54"/>
        <end position="87"/>
    </location>
</feature>
<dbReference type="EMBL" id="QKWP01000556">
    <property type="protein sequence ID" value="RIB18185.1"/>
    <property type="molecule type" value="Genomic_DNA"/>
</dbReference>
<evidence type="ECO:0000313" key="5">
    <source>
        <dbReference type="Proteomes" id="UP000266673"/>
    </source>
</evidence>
<keyword evidence="5" id="KW-1185">Reference proteome</keyword>
<dbReference type="PANTHER" id="PTHR44858:SF1">
    <property type="entry name" value="UDP-N-ACETYLGLUCOSAMINE--PEPTIDE N-ACETYLGLUCOSAMINYLTRANSFERASE SPINDLY-RELATED"/>
    <property type="match status" value="1"/>
</dbReference>
<dbReference type="InterPro" id="IPR050498">
    <property type="entry name" value="Ycf3"/>
</dbReference>
<proteinExistence type="predicted"/>
<dbReference type="Gene3D" id="1.25.40.10">
    <property type="entry name" value="Tetratricopeptide repeat domain"/>
    <property type="match status" value="1"/>
</dbReference>
<reference evidence="4 5" key="1">
    <citation type="submission" date="2018-06" db="EMBL/GenBank/DDBJ databases">
        <title>Comparative genomics reveals the genomic features of Rhizophagus irregularis, R. cerebriforme, R. diaphanum and Gigaspora rosea, and their symbiotic lifestyle signature.</title>
        <authorList>
            <person name="Morin E."/>
            <person name="San Clemente H."/>
            <person name="Chen E.C.H."/>
            <person name="De La Providencia I."/>
            <person name="Hainaut M."/>
            <person name="Kuo A."/>
            <person name="Kohler A."/>
            <person name="Murat C."/>
            <person name="Tang N."/>
            <person name="Roy S."/>
            <person name="Loubradou J."/>
            <person name="Henrissat B."/>
            <person name="Grigoriev I.V."/>
            <person name="Corradi N."/>
            <person name="Roux C."/>
            <person name="Martin F.M."/>
        </authorList>
    </citation>
    <scope>NUCLEOTIDE SEQUENCE [LARGE SCALE GENOMIC DNA]</scope>
    <source>
        <strain evidence="4 5">DAOM 194757</strain>
    </source>
</reference>
<evidence type="ECO:0000313" key="4">
    <source>
        <dbReference type="EMBL" id="RIB18185.1"/>
    </source>
</evidence>
<comment type="caution">
    <text evidence="4">The sequence shown here is derived from an EMBL/GenBank/DDBJ whole genome shotgun (WGS) entry which is preliminary data.</text>
</comment>
<evidence type="ECO:0000256" key="2">
    <source>
        <dbReference type="ARBA" id="ARBA00022803"/>
    </source>
</evidence>
<keyword evidence="1" id="KW-0677">Repeat</keyword>
<feature type="repeat" description="TPR" evidence="3">
    <location>
        <begin position="20"/>
        <end position="53"/>
    </location>
</feature>
<dbReference type="Pfam" id="PF13414">
    <property type="entry name" value="TPR_11"/>
    <property type="match status" value="1"/>
</dbReference>
<dbReference type="InterPro" id="IPR011990">
    <property type="entry name" value="TPR-like_helical_dom_sf"/>
</dbReference>
<evidence type="ECO:0000256" key="3">
    <source>
        <dbReference type="PROSITE-ProRule" id="PRU00339"/>
    </source>
</evidence>
<dbReference type="SUPFAM" id="SSF48452">
    <property type="entry name" value="TPR-like"/>
    <property type="match status" value="1"/>
</dbReference>
<dbReference type="InterPro" id="IPR019734">
    <property type="entry name" value="TPR_rpt"/>
</dbReference>
<dbReference type="OrthoDB" id="1914839at2759"/>
<dbReference type="AlphaFoldDB" id="A0A397V6X1"/>
<dbReference type="Proteomes" id="UP000266673">
    <property type="component" value="Unassembled WGS sequence"/>
</dbReference>
<keyword evidence="2 3" id="KW-0802">TPR repeat</keyword>
<name>A0A397V6X1_9GLOM</name>
<sequence length="101" mass="11801">MGKNENVLVNLTSELTKSLEKKQNSQGQIFFLMGEYYKALEALTKLLEIEPDNIIALRYRGEIYYVMKKYKESIADLRKLLEIKPDDEWATKAKELVKTIL</sequence>